<dbReference type="Proteomes" id="UP001597185">
    <property type="component" value="Unassembled WGS sequence"/>
</dbReference>
<feature type="compositionally biased region" description="Basic and acidic residues" evidence="1">
    <location>
        <begin position="276"/>
        <end position="292"/>
    </location>
</feature>
<reference evidence="3 4" key="1">
    <citation type="journal article" date="2019" name="Int. J. Syst. Evol. Microbiol.">
        <title>The Global Catalogue of Microorganisms (GCM) 10K type strain sequencing project: providing services to taxonomists for standard genome sequencing and annotation.</title>
        <authorList>
            <consortium name="The Broad Institute Genomics Platform"/>
            <consortium name="The Broad Institute Genome Sequencing Center for Infectious Disease"/>
            <person name="Wu L."/>
            <person name="Ma J."/>
        </authorList>
    </citation>
    <scope>NUCLEOTIDE SEQUENCE [LARGE SCALE GENOMIC DNA]</scope>
    <source>
        <strain evidence="3 4">CGMCC 1.12689</strain>
    </source>
</reference>
<gene>
    <name evidence="3" type="ORF">ACFR9T_09485</name>
</gene>
<dbReference type="AlphaFoldDB" id="A0ABD6C0K8"/>
<dbReference type="Pfam" id="PF21948">
    <property type="entry name" value="LplA-B_cat"/>
    <property type="match status" value="1"/>
</dbReference>
<dbReference type="PANTHER" id="PTHR43679">
    <property type="entry name" value="OCTANOYLTRANSFERASE LIPM-RELATED"/>
    <property type="match status" value="1"/>
</dbReference>
<dbReference type="InterPro" id="IPR045864">
    <property type="entry name" value="aa-tRNA-synth_II/BPL/LPL"/>
</dbReference>
<evidence type="ECO:0000259" key="2">
    <source>
        <dbReference type="PROSITE" id="PS51733"/>
    </source>
</evidence>
<comment type="caution">
    <text evidence="3">The sequence shown here is derived from an EMBL/GenBank/DDBJ whole genome shotgun (WGS) entry which is preliminary data.</text>
</comment>
<dbReference type="InterPro" id="IPR004143">
    <property type="entry name" value="BPL_LPL_catalytic"/>
</dbReference>
<keyword evidence="3" id="KW-0436">Ligase</keyword>
<evidence type="ECO:0000256" key="1">
    <source>
        <dbReference type="SAM" id="MobiDB-lite"/>
    </source>
</evidence>
<dbReference type="GO" id="GO:0016874">
    <property type="term" value="F:ligase activity"/>
    <property type="evidence" value="ECO:0007669"/>
    <property type="project" value="UniProtKB-KW"/>
</dbReference>
<feature type="region of interest" description="Disordered" evidence="1">
    <location>
        <begin position="250"/>
        <end position="292"/>
    </location>
</feature>
<proteinExistence type="predicted"/>
<protein>
    <submittedName>
        <fullName evidence="3">Biotin/lipoate A/B protein ligase family protein</fullName>
    </submittedName>
</protein>
<dbReference type="InterPro" id="IPR050664">
    <property type="entry name" value="Octanoyltrans_LipM/LipL"/>
</dbReference>
<name>A0ABD6C0K8_9EURY</name>
<dbReference type="PANTHER" id="PTHR43679:SF2">
    <property type="entry name" value="OCTANOYL-[GCVH]:PROTEIN N-OCTANOYLTRANSFERASE"/>
    <property type="match status" value="1"/>
</dbReference>
<evidence type="ECO:0000313" key="3">
    <source>
        <dbReference type="EMBL" id="MFD1570817.1"/>
    </source>
</evidence>
<keyword evidence="4" id="KW-1185">Reference proteome</keyword>
<dbReference type="EMBL" id="JBHUDB010000005">
    <property type="protein sequence ID" value="MFD1570817.1"/>
    <property type="molecule type" value="Genomic_DNA"/>
</dbReference>
<dbReference type="Gene3D" id="3.30.930.10">
    <property type="entry name" value="Bira Bifunctional Protein, Domain 2"/>
    <property type="match status" value="1"/>
</dbReference>
<dbReference type="PROSITE" id="PS51733">
    <property type="entry name" value="BPL_LPL_CATALYTIC"/>
    <property type="match status" value="1"/>
</dbReference>
<dbReference type="SUPFAM" id="SSF55681">
    <property type="entry name" value="Class II aaRS and biotin synthetases"/>
    <property type="match status" value="1"/>
</dbReference>
<dbReference type="CDD" id="cd16443">
    <property type="entry name" value="LplA"/>
    <property type="match status" value="1"/>
</dbReference>
<dbReference type="RefSeq" id="WP_256416428.1">
    <property type="nucleotide sequence ID" value="NZ_JANHDL010000001.1"/>
</dbReference>
<feature type="domain" description="BPL/LPL catalytic" evidence="2">
    <location>
        <begin position="34"/>
        <end position="252"/>
    </location>
</feature>
<organism evidence="3 4">
    <name type="scientific">Halorubrum laminariae</name>
    <dbReference type="NCBI Taxonomy" id="1433523"/>
    <lineage>
        <taxon>Archaea</taxon>
        <taxon>Methanobacteriati</taxon>
        <taxon>Methanobacteriota</taxon>
        <taxon>Stenosarchaea group</taxon>
        <taxon>Halobacteria</taxon>
        <taxon>Halobacteriales</taxon>
        <taxon>Haloferacaceae</taxon>
        <taxon>Halorubrum</taxon>
    </lineage>
</organism>
<feature type="region of interest" description="Disordered" evidence="1">
    <location>
        <begin position="300"/>
        <end position="319"/>
    </location>
</feature>
<accession>A0ABD6C0K8</accession>
<sequence length="319" mass="34065">MTAPSVDWRVIAEEARPGPMQMALDEVAAETAAAGGPATVRTYRWDPSCLTLGYRQDPDTVDWAFCEREGIDVTRRQTGGGGIYHDAYGDIAYSIAVPADEVPGELLDCYHLLCEPIFDAFARLGIDAAYVDEKTPELYHPACYLRELHPAHDVVAGGTDGSGSAASDADGSRRRKIAGNAQYRKREAVIQHGSLSFSVDADRHLGTFADPPVTPEAFRNRVVGMDELTDAARDDAVSAVADALATWAGSEKAVGSDETIGGDGSVGAEGTSGSDTGRETATVDRDGSWTDAELRRAAELAGAKYRDPEWVRTRPGGDR</sequence>
<evidence type="ECO:0000313" key="4">
    <source>
        <dbReference type="Proteomes" id="UP001597185"/>
    </source>
</evidence>